<comment type="similarity">
    <text evidence="2">Belongs to the glycosyl hydrolase 8 (cellulase D) family.</text>
</comment>
<dbReference type="AlphaFoldDB" id="I2B431"/>
<evidence type="ECO:0000313" key="10">
    <source>
        <dbReference type="Proteomes" id="UP000001955"/>
    </source>
</evidence>
<comment type="catalytic activity">
    <reaction evidence="1">
        <text>Endohydrolysis of (1-&gt;4)-beta-D-glucosidic linkages in cellulose, lichenin and cereal beta-D-glucans.</text>
        <dbReference type="EC" id="3.2.1.4"/>
    </reaction>
</comment>
<evidence type="ECO:0000256" key="6">
    <source>
        <dbReference type="ARBA" id="ARBA00023295"/>
    </source>
</evidence>
<protein>
    <recommendedName>
        <fullName evidence="3">cellulase</fullName>
        <ecNumber evidence="3">3.2.1.4</ecNumber>
    </recommendedName>
</protein>
<evidence type="ECO:0000313" key="9">
    <source>
        <dbReference type="EMBL" id="AFJ45285.1"/>
    </source>
</evidence>
<dbReference type="KEGG" id="ebt:EBL_c01500"/>
<evidence type="ECO:0000256" key="8">
    <source>
        <dbReference type="SAM" id="SignalP"/>
    </source>
</evidence>
<evidence type="ECO:0000256" key="7">
    <source>
        <dbReference type="ARBA" id="ARBA00023326"/>
    </source>
</evidence>
<dbReference type="RefSeq" id="WP_002440635.1">
    <property type="nucleotide sequence ID" value="NC_017910.1"/>
</dbReference>
<reference evidence="9 10" key="1">
    <citation type="journal article" date="2012" name="J. Bacteriol.">
        <title>Complete genome sequence of the B12-producing Shimwellia blattae strain DSM 4481, isolated from a cockroach.</title>
        <authorList>
            <person name="Brzuszkiewicz E."/>
            <person name="Waschkowitz T."/>
            <person name="Wiezer A."/>
            <person name="Daniel R."/>
        </authorList>
    </citation>
    <scope>NUCLEOTIDE SEQUENCE [LARGE SCALE GENOMIC DNA]</scope>
    <source>
        <strain evidence="10">ATCC 29907 / DSM 4481 / JCM 1650 / NBRC 105725 / CDC 9005-74</strain>
    </source>
</reference>
<dbReference type="InterPro" id="IPR012341">
    <property type="entry name" value="6hp_glycosidase-like_sf"/>
</dbReference>
<dbReference type="NCBIfam" id="NF008305">
    <property type="entry name" value="PRK11097.1"/>
    <property type="match status" value="1"/>
</dbReference>
<dbReference type="SUPFAM" id="SSF48208">
    <property type="entry name" value="Six-hairpin glycosidases"/>
    <property type="match status" value="1"/>
</dbReference>
<keyword evidence="7" id="KW-0624">Polysaccharide degradation</keyword>
<evidence type="ECO:0000256" key="4">
    <source>
        <dbReference type="ARBA" id="ARBA00022801"/>
    </source>
</evidence>
<dbReference type="HOGENOM" id="CLU_037297_0_0_6"/>
<dbReference type="PATRIC" id="fig|630626.3.peg.155"/>
<dbReference type="eggNOG" id="COG3405">
    <property type="taxonomic scope" value="Bacteria"/>
</dbReference>
<keyword evidence="7" id="KW-0119">Carbohydrate metabolism</keyword>
<dbReference type="Gene3D" id="1.50.10.10">
    <property type="match status" value="1"/>
</dbReference>
<evidence type="ECO:0000256" key="1">
    <source>
        <dbReference type="ARBA" id="ARBA00000966"/>
    </source>
</evidence>
<proteinExistence type="inferred from homology"/>
<keyword evidence="5" id="KW-0136">Cellulose degradation</keyword>
<dbReference type="EMBL" id="CP001560">
    <property type="protein sequence ID" value="AFJ45285.1"/>
    <property type="molecule type" value="Genomic_DNA"/>
</dbReference>
<feature type="chain" id="PRO_5003655944" description="cellulase" evidence="8">
    <location>
        <begin position="20"/>
        <end position="367"/>
    </location>
</feature>
<sequence>MRWRGCALALVMACATSRAATCPWPAWEQFKQDYLSDQGRVIDASDPRQITTSEGQSYALFFALVADDQTTFDRVLTWTRNNLARGDLSKHLPAWLWGRHSASQWQVLDANNATDADMWIAWALLEGGRIWHNDTYTRQGEDLLKQIRQESVVRVPGLGMVLLPGKQGFVQPGSWRLNPSYLPPQVLARMVRYHAPWSEMRAANMALLVDTAPHGYVPDWVVWNKGEGWQLGVKPPLISSYDAIRAYLWAGMLSDSDPDKARLLDHFAPMITATAARGAPPEKARVADGGLSGEGPVGFSAALLPALQHSPALQAQRQRVAVNFPGKNAYYNYVLTLFGQGWDQQRYRFSVNGELVLPQDGSCISSH</sequence>
<dbReference type="EC" id="3.2.1.4" evidence="3"/>
<keyword evidence="10" id="KW-1185">Reference proteome</keyword>
<dbReference type="InterPro" id="IPR002037">
    <property type="entry name" value="Glyco_hydro_8"/>
</dbReference>
<accession>I2B431</accession>
<evidence type="ECO:0000256" key="3">
    <source>
        <dbReference type="ARBA" id="ARBA00012601"/>
    </source>
</evidence>
<dbReference type="InterPro" id="IPR008928">
    <property type="entry name" value="6-hairpin_glycosidase_sf"/>
</dbReference>
<dbReference type="Proteomes" id="UP000001955">
    <property type="component" value="Chromosome"/>
</dbReference>
<dbReference type="Pfam" id="PF01270">
    <property type="entry name" value="Glyco_hydro_8"/>
    <property type="match status" value="1"/>
</dbReference>
<gene>
    <name evidence="9" type="primary">bcsZ</name>
    <name evidence="9" type="ordered locus">EBL_c01500</name>
</gene>
<dbReference type="PRINTS" id="PR00735">
    <property type="entry name" value="GLHYDRLASE8"/>
</dbReference>
<keyword evidence="4" id="KW-0378">Hydrolase</keyword>
<organism evidence="9 10">
    <name type="scientific">Shimwellia blattae (strain ATCC 29907 / DSM 4481 / JCM 1650 / NBRC 105725 / CDC 9005-74)</name>
    <name type="common">Escherichia blattae</name>
    <dbReference type="NCBI Taxonomy" id="630626"/>
    <lineage>
        <taxon>Bacteria</taxon>
        <taxon>Pseudomonadati</taxon>
        <taxon>Pseudomonadota</taxon>
        <taxon>Gammaproteobacteria</taxon>
        <taxon>Enterobacterales</taxon>
        <taxon>Enterobacteriaceae</taxon>
        <taxon>Shimwellia</taxon>
    </lineage>
</organism>
<evidence type="ECO:0000256" key="5">
    <source>
        <dbReference type="ARBA" id="ARBA00023001"/>
    </source>
</evidence>
<accession>K6WFN6</accession>
<feature type="signal peptide" evidence="8">
    <location>
        <begin position="1"/>
        <end position="19"/>
    </location>
</feature>
<dbReference type="GO" id="GO:0008810">
    <property type="term" value="F:cellulase activity"/>
    <property type="evidence" value="ECO:0007669"/>
    <property type="project" value="UniProtKB-EC"/>
</dbReference>
<keyword evidence="6" id="KW-0326">Glycosidase</keyword>
<evidence type="ECO:0000256" key="2">
    <source>
        <dbReference type="ARBA" id="ARBA00009209"/>
    </source>
</evidence>
<dbReference type="OrthoDB" id="9766708at2"/>
<name>I2B431_SHIBC</name>
<keyword evidence="8" id="KW-0732">Signal</keyword>
<dbReference type="GO" id="GO:0030245">
    <property type="term" value="P:cellulose catabolic process"/>
    <property type="evidence" value="ECO:0007669"/>
    <property type="project" value="UniProtKB-KW"/>
</dbReference>
<dbReference type="STRING" id="630626.EBL_c01500"/>